<feature type="transmembrane region" description="Helical" evidence="7">
    <location>
        <begin position="109"/>
        <end position="133"/>
    </location>
</feature>
<comment type="subcellular location">
    <subcellularLocation>
        <location evidence="1 7">Cell membrane</location>
        <topology evidence="1 7">Multi-pass membrane protein</topology>
    </subcellularLocation>
</comment>
<accession>A0A6N3BNG1</accession>
<keyword evidence="4 7" id="KW-0812">Transmembrane</keyword>
<evidence type="ECO:0000256" key="7">
    <source>
        <dbReference type="RuleBase" id="RU363032"/>
    </source>
</evidence>
<dbReference type="InterPro" id="IPR000515">
    <property type="entry name" value="MetI-like"/>
</dbReference>
<keyword evidence="5 7" id="KW-1133">Transmembrane helix</keyword>
<dbReference type="GO" id="GO:0055085">
    <property type="term" value="P:transmembrane transport"/>
    <property type="evidence" value="ECO:0007669"/>
    <property type="project" value="InterPro"/>
</dbReference>
<evidence type="ECO:0000259" key="8">
    <source>
        <dbReference type="PROSITE" id="PS50928"/>
    </source>
</evidence>
<evidence type="ECO:0000256" key="2">
    <source>
        <dbReference type="ARBA" id="ARBA00022448"/>
    </source>
</evidence>
<feature type="transmembrane region" description="Helical" evidence="7">
    <location>
        <begin position="78"/>
        <end position="97"/>
    </location>
</feature>
<feature type="transmembrane region" description="Helical" evidence="7">
    <location>
        <begin position="186"/>
        <end position="209"/>
    </location>
</feature>
<sequence length="281" mass="31891">MKSKKIAGKIVYHLLVGIGAFIMVYPLLWMVMSSFKETNTIFTTAGQLIPKQFTLENYQNGWRGFGKVSFGTFFKNSFFIAALATFGTILSSAFVAYSFSRCRFWGKKLLFAAMLVSMMLPAQVLMIPQYLWYQKLGWVGTYLPLIVPYCFAIQGFFVYLIMNFINGIPTELDEAAKIDGCSYYSIFFRIIFPLVVPALITAVIFSFMWRWEDFLSPLLYVNKSERYPISLALKLFCDPASTSDYGAMFSMSVLSILPLIIIFILLQKYLVDGIVSSGIKG</sequence>
<reference evidence="9" key="1">
    <citation type="submission" date="2019-11" db="EMBL/GenBank/DDBJ databases">
        <authorList>
            <person name="Feng L."/>
        </authorList>
    </citation>
    <scope>NUCLEOTIDE SEQUENCE</scope>
    <source>
        <strain evidence="9">ChathewayiLFYP18</strain>
    </source>
</reference>
<evidence type="ECO:0000256" key="1">
    <source>
        <dbReference type="ARBA" id="ARBA00004651"/>
    </source>
</evidence>
<dbReference type="Gene3D" id="1.10.3720.10">
    <property type="entry name" value="MetI-like"/>
    <property type="match status" value="1"/>
</dbReference>
<feature type="transmembrane region" description="Helical" evidence="7">
    <location>
        <begin position="12"/>
        <end position="32"/>
    </location>
</feature>
<dbReference type="PANTHER" id="PTHR43744">
    <property type="entry name" value="ABC TRANSPORTER PERMEASE PROTEIN MG189-RELATED-RELATED"/>
    <property type="match status" value="1"/>
</dbReference>
<dbReference type="Pfam" id="PF00528">
    <property type="entry name" value="BPD_transp_1"/>
    <property type="match status" value="1"/>
</dbReference>
<keyword evidence="6 7" id="KW-0472">Membrane</keyword>
<dbReference type="CDD" id="cd06261">
    <property type="entry name" value="TM_PBP2"/>
    <property type="match status" value="1"/>
</dbReference>
<dbReference type="EMBL" id="CACRUH010000019">
    <property type="protein sequence ID" value="VYU03097.1"/>
    <property type="molecule type" value="Genomic_DNA"/>
</dbReference>
<proteinExistence type="inferred from homology"/>
<dbReference type="AlphaFoldDB" id="A0A6N3BNG1"/>
<keyword evidence="2 7" id="KW-0813">Transport</keyword>
<evidence type="ECO:0000256" key="6">
    <source>
        <dbReference type="ARBA" id="ARBA00023136"/>
    </source>
</evidence>
<dbReference type="PROSITE" id="PS50928">
    <property type="entry name" value="ABC_TM1"/>
    <property type="match status" value="1"/>
</dbReference>
<dbReference type="SUPFAM" id="SSF161098">
    <property type="entry name" value="MetI-like"/>
    <property type="match status" value="1"/>
</dbReference>
<organism evidence="9">
    <name type="scientific">Hungatella hathewayi</name>
    <dbReference type="NCBI Taxonomy" id="154046"/>
    <lineage>
        <taxon>Bacteria</taxon>
        <taxon>Bacillati</taxon>
        <taxon>Bacillota</taxon>
        <taxon>Clostridia</taxon>
        <taxon>Lachnospirales</taxon>
        <taxon>Lachnospiraceae</taxon>
        <taxon>Hungatella</taxon>
    </lineage>
</organism>
<evidence type="ECO:0000256" key="4">
    <source>
        <dbReference type="ARBA" id="ARBA00022692"/>
    </source>
</evidence>
<evidence type="ECO:0000313" key="9">
    <source>
        <dbReference type="EMBL" id="VYU03097.1"/>
    </source>
</evidence>
<dbReference type="InterPro" id="IPR035906">
    <property type="entry name" value="MetI-like_sf"/>
</dbReference>
<gene>
    <name evidence="9" type="primary">araQ_92</name>
    <name evidence="9" type="ORF">CHLFYP18_06176</name>
</gene>
<protein>
    <submittedName>
        <fullName evidence="9">L-arabinose transport system permease protein AraQ</fullName>
    </submittedName>
</protein>
<evidence type="ECO:0000256" key="3">
    <source>
        <dbReference type="ARBA" id="ARBA00022475"/>
    </source>
</evidence>
<feature type="domain" description="ABC transmembrane type-1" evidence="8">
    <location>
        <begin position="74"/>
        <end position="266"/>
    </location>
</feature>
<dbReference type="RefSeq" id="WP_156832612.1">
    <property type="nucleotide sequence ID" value="NZ_CACRUH010000019.1"/>
</dbReference>
<name>A0A6N3BNG1_9FIRM</name>
<dbReference type="PANTHER" id="PTHR43744:SF6">
    <property type="entry name" value="ABC TRANSPORTER PERMEASE PROTEIN YESQ-RELATED"/>
    <property type="match status" value="1"/>
</dbReference>
<comment type="similarity">
    <text evidence="7">Belongs to the binding-protein-dependent transport system permease family.</text>
</comment>
<feature type="transmembrane region" description="Helical" evidence="7">
    <location>
        <begin position="245"/>
        <end position="266"/>
    </location>
</feature>
<dbReference type="GO" id="GO:0005886">
    <property type="term" value="C:plasma membrane"/>
    <property type="evidence" value="ECO:0007669"/>
    <property type="project" value="UniProtKB-SubCell"/>
</dbReference>
<feature type="transmembrane region" description="Helical" evidence="7">
    <location>
        <begin position="145"/>
        <end position="165"/>
    </location>
</feature>
<keyword evidence="3" id="KW-1003">Cell membrane</keyword>
<evidence type="ECO:0000256" key="5">
    <source>
        <dbReference type="ARBA" id="ARBA00022989"/>
    </source>
</evidence>